<evidence type="ECO:0000256" key="1">
    <source>
        <dbReference type="SAM" id="MobiDB-lite"/>
    </source>
</evidence>
<evidence type="ECO:0000256" key="2">
    <source>
        <dbReference type="SAM" id="SignalP"/>
    </source>
</evidence>
<organism evidence="3">
    <name type="scientific">Ixodes ricinus</name>
    <name type="common">Common tick</name>
    <name type="synonym">Acarus ricinus</name>
    <dbReference type="NCBI Taxonomy" id="34613"/>
    <lineage>
        <taxon>Eukaryota</taxon>
        <taxon>Metazoa</taxon>
        <taxon>Ecdysozoa</taxon>
        <taxon>Arthropoda</taxon>
        <taxon>Chelicerata</taxon>
        <taxon>Arachnida</taxon>
        <taxon>Acari</taxon>
        <taxon>Parasitiformes</taxon>
        <taxon>Ixodida</taxon>
        <taxon>Ixodoidea</taxon>
        <taxon>Ixodidae</taxon>
        <taxon>Ixodinae</taxon>
        <taxon>Ixodes</taxon>
    </lineage>
</organism>
<dbReference type="AlphaFoldDB" id="A0A6B0V9X8"/>
<reference evidence="3" key="1">
    <citation type="submission" date="2019-12" db="EMBL/GenBank/DDBJ databases">
        <title>An insight into the sialome of adult female Ixodes ricinus ticks feeding for 6 days.</title>
        <authorList>
            <person name="Perner J."/>
            <person name="Ribeiro J.M.C."/>
        </authorList>
    </citation>
    <scope>NUCLEOTIDE SEQUENCE</scope>
    <source>
        <strain evidence="3">Semi-engorged</strain>
        <tissue evidence="3">Salivary glands</tissue>
    </source>
</reference>
<accession>A0A6B0V9X8</accession>
<feature type="chain" id="PRO_5025636580" evidence="2">
    <location>
        <begin position="18"/>
        <end position="396"/>
    </location>
</feature>
<name>A0A6B0V9X8_IXORI</name>
<feature type="signal peptide" evidence="2">
    <location>
        <begin position="1"/>
        <end position="17"/>
    </location>
</feature>
<sequence>MAVLALAALPALPVHQAQVVVHHRGAEGTVLQGRVEERLRGQQRVPKEAPEPCEERVLAFGERHVAAEVPVQRHPVAASVQSQAPGQLPGPQAPHAAPTLVECALQGLLADKPLGVLAVGLDEIGPHVCRQKLFQALPRLEGEVCLAEVDQVVPMRVVPEQALHGPEEHLEQAGAAPDGGQPLSSQHHVAQPALQLRQRPVHVALAGIHVDVEDVPLVVQGLEQTLHLTHRPAVHREQEGDACRRRDRADDRPHRLLLGRDAADSRCEDVEGEVAAAGDRRIRGASHGTPVVRQPALLRRRGALAAEALEAVLETGPGVTQAQAEPDAVRQAVGPRARSQPLQQPLLPVVLVAAQRTSRHPLSPRGALAGAGQSGRVQHPGLRQAGHVGQLPPAVQ</sequence>
<dbReference type="EMBL" id="GIFC01017010">
    <property type="protein sequence ID" value="MXU99093.1"/>
    <property type="molecule type" value="Transcribed_RNA"/>
</dbReference>
<keyword evidence="2" id="KW-0732">Signal</keyword>
<feature type="region of interest" description="Disordered" evidence="1">
    <location>
        <begin position="357"/>
        <end position="396"/>
    </location>
</feature>
<protein>
    <submittedName>
        <fullName evidence="3">Putative secreted protein</fullName>
    </submittedName>
</protein>
<proteinExistence type="predicted"/>
<evidence type="ECO:0000313" key="3">
    <source>
        <dbReference type="EMBL" id="MXU99093.1"/>
    </source>
</evidence>